<protein>
    <submittedName>
        <fullName evidence="1">Os12g0291033 protein</fullName>
    </submittedName>
</protein>
<dbReference type="Proteomes" id="UP000059680">
    <property type="component" value="Chromosome 12"/>
</dbReference>
<dbReference type="EMBL" id="AP014968">
    <property type="protein sequence ID" value="BAT16783.1"/>
    <property type="molecule type" value="Genomic_DNA"/>
</dbReference>
<reference evidence="1 2" key="2">
    <citation type="journal article" date="2013" name="Plant Cell Physiol.">
        <title>Rice Annotation Project Database (RAP-DB): an integrative and interactive database for rice genomics.</title>
        <authorList>
            <person name="Sakai H."/>
            <person name="Lee S.S."/>
            <person name="Tanaka T."/>
            <person name="Numa H."/>
            <person name="Kim J."/>
            <person name="Kawahara Y."/>
            <person name="Wakimoto H."/>
            <person name="Yang C.C."/>
            <person name="Iwamoto M."/>
            <person name="Abe T."/>
            <person name="Yamada Y."/>
            <person name="Muto A."/>
            <person name="Inokuchi H."/>
            <person name="Ikemura T."/>
            <person name="Matsumoto T."/>
            <person name="Sasaki T."/>
            <person name="Itoh T."/>
        </authorList>
    </citation>
    <scope>NUCLEOTIDE SEQUENCE [LARGE SCALE GENOMIC DNA]</scope>
    <source>
        <strain evidence="2">cv. Nipponbare</strain>
    </source>
</reference>
<dbReference type="AlphaFoldDB" id="A0A0P0Y990"/>
<organism evidence="1 2">
    <name type="scientific">Oryza sativa subsp. japonica</name>
    <name type="common">Rice</name>
    <dbReference type="NCBI Taxonomy" id="39947"/>
    <lineage>
        <taxon>Eukaryota</taxon>
        <taxon>Viridiplantae</taxon>
        <taxon>Streptophyta</taxon>
        <taxon>Embryophyta</taxon>
        <taxon>Tracheophyta</taxon>
        <taxon>Spermatophyta</taxon>
        <taxon>Magnoliopsida</taxon>
        <taxon>Liliopsida</taxon>
        <taxon>Poales</taxon>
        <taxon>Poaceae</taxon>
        <taxon>BOP clade</taxon>
        <taxon>Oryzoideae</taxon>
        <taxon>Oryzeae</taxon>
        <taxon>Oryzinae</taxon>
        <taxon>Oryza</taxon>
        <taxon>Oryza sativa</taxon>
    </lineage>
</organism>
<dbReference type="STRING" id="39947.A0A0P0Y990"/>
<evidence type="ECO:0000313" key="2">
    <source>
        <dbReference type="Proteomes" id="UP000059680"/>
    </source>
</evidence>
<keyword evidence="2" id="KW-1185">Reference proteome</keyword>
<reference evidence="1 2" key="3">
    <citation type="journal article" date="2013" name="Rice">
        <title>Improvement of the Oryza sativa Nipponbare reference genome using next generation sequence and optical map data.</title>
        <authorList>
            <person name="Kawahara Y."/>
            <person name="de la Bastide M."/>
            <person name="Hamilton J.P."/>
            <person name="Kanamori H."/>
            <person name="McCombie W.R."/>
            <person name="Ouyang S."/>
            <person name="Schwartz D.C."/>
            <person name="Tanaka T."/>
            <person name="Wu J."/>
            <person name="Zhou S."/>
            <person name="Childs K.L."/>
            <person name="Davidson R.M."/>
            <person name="Lin H."/>
            <person name="Quesada-Ocampo L."/>
            <person name="Vaillancourt B."/>
            <person name="Sakai H."/>
            <person name="Lee S.S."/>
            <person name="Kim J."/>
            <person name="Numa H."/>
            <person name="Itoh T."/>
            <person name="Buell C.R."/>
            <person name="Matsumoto T."/>
        </authorList>
    </citation>
    <scope>NUCLEOTIDE SEQUENCE [LARGE SCALE GENOMIC DNA]</scope>
    <source>
        <strain evidence="2">cv. Nipponbare</strain>
    </source>
</reference>
<dbReference type="PaxDb" id="39947-A0A0P0Y990"/>
<dbReference type="InParanoid" id="A0A0P0Y990"/>
<sequence>VISLSAGPSVSFLLLRATLNLYKTGYIASVTESIVENED</sequence>
<reference evidence="2" key="1">
    <citation type="journal article" date="2005" name="Nature">
        <title>The map-based sequence of the rice genome.</title>
        <authorList>
            <consortium name="International rice genome sequencing project (IRGSP)"/>
            <person name="Matsumoto T."/>
            <person name="Wu J."/>
            <person name="Kanamori H."/>
            <person name="Katayose Y."/>
            <person name="Fujisawa M."/>
            <person name="Namiki N."/>
            <person name="Mizuno H."/>
            <person name="Yamamoto K."/>
            <person name="Antonio B.A."/>
            <person name="Baba T."/>
            <person name="Sakata K."/>
            <person name="Nagamura Y."/>
            <person name="Aoki H."/>
            <person name="Arikawa K."/>
            <person name="Arita K."/>
            <person name="Bito T."/>
            <person name="Chiden Y."/>
            <person name="Fujitsuka N."/>
            <person name="Fukunaka R."/>
            <person name="Hamada M."/>
            <person name="Harada C."/>
            <person name="Hayashi A."/>
            <person name="Hijishita S."/>
            <person name="Honda M."/>
            <person name="Hosokawa S."/>
            <person name="Ichikawa Y."/>
            <person name="Idonuma A."/>
            <person name="Iijima M."/>
            <person name="Ikeda M."/>
            <person name="Ikeno M."/>
            <person name="Ito K."/>
            <person name="Ito S."/>
            <person name="Ito T."/>
            <person name="Ito Y."/>
            <person name="Ito Y."/>
            <person name="Iwabuchi A."/>
            <person name="Kamiya K."/>
            <person name="Karasawa W."/>
            <person name="Kurita K."/>
            <person name="Katagiri S."/>
            <person name="Kikuta A."/>
            <person name="Kobayashi H."/>
            <person name="Kobayashi N."/>
            <person name="Machita K."/>
            <person name="Maehara T."/>
            <person name="Masukawa M."/>
            <person name="Mizubayashi T."/>
            <person name="Mukai Y."/>
            <person name="Nagasaki H."/>
            <person name="Nagata Y."/>
            <person name="Naito S."/>
            <person name="Nakashima M."/>
            <person name="Nakama Y."/>
            <person name="Nakamichi Y."/>
            <person name="Nakamura M."/>
            <person name="Meguro A."/>
            <person name="Negishi M."/>
            <person name="Ohta I."/>
            <person name="Ohta T."/>
            <person name="Okamoto M."/>
            <person name="Ono N."/>
            <person name="Saji S."/>
            <person name="Sakaguchi M."/>
            <person name="Sakai K."/>
            <person name="Shibata M."/>
            <person name="Shimokawa T."/>
            <person name="Song J."/>
            <person name="Takazaki Y."/>
            <person name="Terasawa K."/>
            <person name="Tsugane M."/>
            <person name="Tsuji K."/>
            <person name="Ueda S."/>
            <person name="Waki K."/>
            <person name="Yamagata H."/>
            <person name="Yamamoto M."/>
            <person name="Yamamoto S."/>
            <person name="Yamane H."/>
            <person name="Yoshiki S."/>
            <person name="Yoshihara R."/>
            <person name="Yukawa K."/>
            <person name="Zhong H."/>
            <person name="Yano M."/>
            <person name="Yuan Q."/>
            <person name="Ouyang S."/>
            <person name="Liu J."/>
            <person name="Jones K.M."/>
            <person name="Gansberger K."/>
            <person name="Moffat K."/>
            <person name="Hill J."/>
            <person name="Bera J."/>
            <person name="Fadrosh D."/>
            <person name="Jin S."/>
            <person name="Johri S."/>
            <person name="Kim M."/>
            <person name="Overton L."/>
            <person name="Reardon M."/>
            <person name="Tsitrin T."/>
            <person name="Vuong H."/>
            <person name="Weaver B."/>
            <person name="Ciecko A."/>
            <person name="Tallon L."/>
            <person name="Jackson J."/>
            <person name="Pai G."/>
            <person name="Aken S.V."/>
            <person name="Utterback T."/>
            <person name="Reidmuller S."/>
            <person name="Feldblyum T."/>
            <person name="Hsiao J."/>
            <person name="Zismann V."/>
            <person name="Iobst S."/>
            <person name="de Vazeille A.R."/>
            <person name="Buell C.R."/>
            <person name="Ying K."/>
            <person name="Li Y."/>
            <person name="Lu T."/>
            <person name="Huang Y."/>
            <person name="Zhao Q."/>
            <person name="Feng Q."/>
            <person name="Zhang L."/>
            <person name="Zhu J."/>
            <person name="Weng Q."/>
            <person name="Mu J."/>
            <person name="Lu Y."/>
            <person name="Fan D."/>
            <person name="Liu Y."/>
            <person name="Guan J."/>
            <person name="Zhang Y."/>
            <person name="Yu S."/>
            <person name="Liu X."/>
            <person name="Zhang Y."/>
            <person name="Hong G."/>
            <person name="Han B."/>
            <person name="Choisne N."/>
            <person name="Demange N."/>
            <person name="Orjeda G."/>
            <person name="Samain S."/>
            <person name="Cattolico L."/>
            <person name="Pelletier E."/>
            <person name="Couloux A."/>
            <person name="Segurens B."/>
            <person name="Wincker P."/>
            <person name="D'Hont A."/>
            <person name="Scarpelli C."/>
            <person name="Weissenbach J."/>
            <person name="Salanoubat M."/>
            <person name="Quetier F."/>
            <person name="Yu Y."/>
            <person name="Kim H.R."/>
            <person name="Rambo T."/>
            <person name="Currie J."/>
            <person name="Collura K."/>
            <person name="Luo M."/>
            <person name="Yang T."/>
            <person name="Ammiraju J.S.S."/>
            <person name="Engler F."/>
            <person name="Soderlund C."/>
            <person name="Wing R.A."/>
            <person name="Palmer L.E."/>
            <person name="de la Bastide M."/>
            <person name="Spiegel L."/>
            <person name="Nascimento L."/>
            <person name="Zutavern T."/>
            <person name="O'Shaughnessy A."/>
            <person name="Dike S."/>
            <person name="Dedhia N."/>
            <person name="Preston R."/>
            <person name="Balija V."/>
            <person name="McCombie W.R."/>
            <person name="Chow T."/>
            <person name="Chen H."/>
            <person name="Chung M."/>
            <person name="Chen C."/>
            <person name="Shaw J."/>
            <person name="Wu H."/>
            <person name="Hsiao K."/>
            <person name="Chao Y."/>
            <person name="Chu M."/>
            <person name="Cheng C."/>
            <person name="Hour A."/>
            <person name="Lee P."/>
            <person name="Lin S."/>
            <person name="Lin Y."/>
            <person name="Liou J."/>
            <person name="Liu S."/>
            <person name="Hsing Y."/>
            <person name="Raghuvanshi S."/>
            <person name="Mohanty A."/>
            <person name="Bharti A.K."/>
            <person name="Gaur A."/>
            <person name="Gupta V."/>
            <person name="Kumar D."/>
            <person name="Ravi V."/>
            <person name="Vij S."/>
            <person name="Kapur A."/>
            <person name="Khurana P."/>
            <person name="Khurana P."/>
            <person name="Khurana J.P."/>
            <person name="Tyagi A.K."/>
            <person name="Gaikwad K."/>
            <person name="Singh A."/>
            <person name="Dalal V."/>
            <person name="Srivastava S."/>
            <person name="Dixit A."/>
            <person name="Pal A.K."/>
            <person name="Ghazi I.A."/>
            <person name="Yadav M."/>
            <person name="Pandit A."/>
            <person name="Bhargava A."/>
            <person name="Sureshbabu K."/>
            <person name="Batra K."/>
            <person name="Sharma T.R."/>
            <person name="Mohapatra T."/>
            <person name="Singh N.K."/>
            <person name="Messing J."/>
            <person name="Nelson A.B."/>
            <person name="Fuks G."/>
            <person name="Kavchok S."/>
            <person name="Keizer G."/>
            <person name="Linton E."/>
            <person name="Llaca V."/>
            <person name="Song R."/>
            <person name="Tanyolac B."/>
            <person name="Young S."/>
            <person name="Ho-Il K."/>
            <person name="Hahn J.H."/>
            <person name="Sangsakoo G."/>
            <person name="Vanavichit A."/>
            <person name="de Mattos Luiz.A.T."/>
            <person name="Zimmer P.D."/>
            <person name="Malone G."/>
            <person name="Dellagostin O."/>
            <person name="de Oliveira A.C."/>
            <person name="Bevan M."/>
            <person name="Bancroft I."/>
            <person name="Minx P."/>
            <person name="Cordum H."/>
            <person name="Wilson R."/>
            <person name="Cheng Z."/>
            <person name="Jin W."/>
            <person name="Jiang J."/>
            <person name="Leong S.A."/>
            <person name="Iwama H."/>
            <person name="Gojobori T."/>
            <person name="Itoh T."/>
            <person name="Niimura Y."/>
            <person name="Fujii Y."/>
            <person name="Habara T."/>
            <person name="Sakai H."/>
            <person name="Sato Y."/>
            <person name="Wilson G."/>
            <person name="Kumar K."/>
            <person name="McCouch S."/>
            <person name="Juretic N."/>
            <person name="Hoen D."/>
            <person name="Wright S."/>
            <person name="Bruskiewich R."/>
            <person name="Bureau T."/>
            <person name="Miyao A."/>
            <person name="Hirochika H."/>
            <person name="Nishikawa T."/>
            <person name="Kadowaki K."/>
            <person name="Sugiura M."/>
            <person name="Burr B."/>
            <person name="Sasaki T."/>
        </authorList>
    </citation>
    <scope>NUCLEOTIDE SEQUENCE [LARGE SCALE GENOMIC DNA]</scope>
    <source>
        <strain evidence="2">cv. Nipponbare</strain>
    </source>
</reference>
<dbReference type="Gramene" id="Os12t0291033-01">
    <property type="protein sequence ID" value="Os12t0291033-01"/>
    <property type="gene ID" value="Os12g0291033"/>
</dbReference>
<name>A0A0P0Y990_ORYSJ</name>
<accession>A0A0P0Y990</accession>
<proteinExistence type="predicted"/>
<gene>
    <name evidence="1" type="ordered locus">Os12g0291033</name>
    <name evidence="1" type="ORF">OSNPB_120291033</name>
</gene>
<feature type="non-terminal residue" evidence="1">
    <location>
        <position position="1"/>
    </location>
</feature>
<evidence type="ECO:0000313" key="1">
    <source>
        <dbReference type="EMBL" id="BAT16783.1"/>
    </source>
</evidence>